<dbReference type="CDD" id="cd00430">
    <property type="entry name" value="PLPDE_III_AR"/>
    <property type="match status" value="1"/>
</dbReference>
<comment type="cofactor">
    <cofactor evidence="1 4 5">
        <name>pyridoxal 5'-phosphate</name>
        <dbReference type="ChEBI" id="CHEBI:597326"/>
    </cofactor>
</comment>
<dbReference type="HAMAP" id="MF_01201">
    <property type="entry name" value="Ala_racemase"/>
    <property type="match status" value="1"/>
</dbReference>
<comment type="catalytic activity">
    <reaction evidence="4">
        <text>L-alanine = D-alanine</text>
        <dbReference type="Rhea" id="RHEA:20249"/>
        <dbReference type="ChEBI" id="CHEBI:57416"/>
        <dbReference type="ChEBI" id="CHEBI:57972"/>
        <dbReference type="EC" id="5.1.1.1"/>
    </reaction>
</comment>
<dbReference type="Pfam" id="PF01168">
    <property type="entry name" value="Ala_racemase_N"/>
    <property type="match status" value="1"/>
</dbReference>
<dbReference type="SUPFAM" id="SSF51419">
    <property type="entry name" value="PLP-binding barrel"/>
    <property type="match status" value="1"/>
</dbReference>
<comment type="caution">
    <text evidence="7">The sequence shown here is derived from an EMBL/GenBank/DDBJ whole genome shotgun (WGS) entry which is preliminary data.</text>
</comment>
<comment type="function">
    <text evidence="4">Catalyzes the interconversion of L-alanine and D-alanine. May also act on other amino acids.</text>
</comment>
<dbReference type="SMART" id="SM01005">
    <property type="entry name" value="Ala_racemase_C"/>
    <property type="match status" value="1"/>
</dbReference>
<comment type="pathway">
    <text evidence="4">Amino-acid biosynthesis; D-alanine biosynthesis; D-alanine from L-alanine: step 1/1.</text>
</comment>
<dbReference type="InterPro" id="IPR029066">
    <property type="entry name" value="PLP-binding_barrel"/>
</dbReference>
<protein>
    <recommendedName>
        <fullName evidence="4">Alanine racemase</fullName>
        <ecNumber evidence="4">5.1.1.1</ecNumber>
    </recommendedName>
</protein>
<keyword evidence="3 4" id="KW-0413">Isomerase</keyword>
<dbReference type="GO" id="GO:0030632">
    <property type="term" value="P:D-alanine biosynthetic process"/>
    <property type="evidence" value="ECO:0007669"/>
    <property type="project" value="UniProtKB-UniRule"/>
</dbReference>
<feature type="domain" description="Alanine racemase C-terminal" evidence="6">
    <location>
        <begin position="250"/>
        <end position="378"/>
    </location>
</feature>
<feature type="modified residue" description="N6-(pyridoxal phosphate)lysine" evidence="4 5">
    <location>
        <position position="44"/>
    </location>
</feature>
<comment type="similarity">
    <text evidence="4">Belongs to the alanine racemase family.</text>
</comment>
<dbReference type="Pfam" id="PF00842">
    <property type="entry name" value="Ala_racemase_C"/>
    <property type="match status" value="1"/>
</dbReference>
<evidence type="ECO:0000256" key="5">
    <source>
        <dbReference type="PIRSR" id="PIRSR600821-50"/>
    </source>
</evidence>
<keyword evidence="8" id="KW-1185">Reference proteome</keyword>
<dbReference type="GO" id="GO:0005829">
    <property type="term" value="C:cytosol"/>
    <property type="evidence" value="ECO:0007669"/>
    <property type="project" value="TreeGrafter"/>
</dbReference>
<dbReference type="AlphaFoldDB" id="A0A498DH06"/>
<organism evidence="7 8">
    <name type="scientific">Oceanobacillus piezotolerans</name>
    <dbReference type="NCBI Taxonomy" id="2448030"/>
    <lineage>
        <taxon>Bacteria</taxon>
        <taxon>Bacillati</taxon>
        <taxon>Bacillota</taxon>
        <taxon>Bacilli</taxon>
        <taxon>Bacillales</taxon>
        <taxon>Bacillaceae</taxon>
        <taxon>Oceanobacillus</taxon>
    </lineage>
</organism>
<dbReference type="UniPathway" id="UPA00042">
    <property type="reaction ID" value="UER00497"/>
</dbReference>
<evidence type="ECO:0000256" key="2">
    <source>
        <dbReference type="ARBA" id="ARBA00022898"/>
    </source>
</evidence>
<dbReference type="NCBIfam" id="TIGR00492">
    <property type="entry name" value="alr"/>
    <property type="match status" value="1"/>
</dbReference>
<accession>A0A498DH06</accession>
<proteinExistence type="inferred from homology"/>
<evidence type="ECO:0000256" key="1">
    <source>
        <dbReference type="ARBA" id="ARBA00001933"/>
    </source>
</evidence>
<feature type="binding site" evidence="4">
    <location>
        <position position="142"/>
    </location>
    <ligand>
        <name>substrate</name>
    </ligand>
</feature>
<dbReference type="Gene3D" id="2.40.37.10">
    <property type="entry name" value="Lyase, Ornithine Decarboxylase, Chain A, domain 1"/>
    <property type="match status" value="1"/>
</dbReference>
<evidence type="ECO:0000256" key="3">
    <source>
        <dbReference type="ARBA" id="ARBA00023235"/>
    </source>
</evidence>
<dbReference type="InterPro" id="IPR009006">
    <property type="entry name" value="Ala_racemase/Decarboxylase_C"/>
</dbReference>
<dbReference type="GO" id="GO:0008784">
    <property type="term" value="F:alanine racemase activity"/>
    <property type="evidence" value="ECO:0007669"/>
    <property type="project" value="UniProtKB-UniRule"/>
</dbReference>
<evidence type="ECO:0000256" key="4">
    <source>
        <dbReference type="HAMAP-Rule" id="MF_01201"/>
    </source>
</evidence>
<dbReference type="RefSeq" id="WP_121520302.1">
    <property type="nucleotide sequence ID" value="NZ_RCHR01000001.1"/>
</dbReference>
<gene>
    <name evidence="7" type="primary">alr</name>
    <name evidence="7" type="ORF">D8M04_00415</name>
</gene>
<dbReference type="InterPro" id="IPR000821">
    <property type="entry name" value="Ala_racemase"/>
</dbReference>
<dbReference type="PRINTS" id="PR00992">
    <property type="entry name" value="ALARACEMASE"/>
</dbReference>
<reference evidence="7 8" key="1">
    <citation type="submission" date="2018-10" db="EMBL/GenBank/DDBJ databases">
        <title>Oceanobacillus sp. YLB-02 draft genome.</title>
        <authorList>
            <person name="Yu L."/>
        </authorList>
    </citation>
    <scope>NUCLEOTIDE SEQUENCE [LARGE SCALE GENOMIC DNA]</scope>
    <source>
        <strain evidence="7 8">YLB-02</strain>
    </source>
</reference>
<evidence type="ECO:0000259" key="6">
    <source>
        <dbReference type="SMART" id="SM01005"/>
    </source>
</evidence>
<dbReference type="EMBL" id="RCHR01000001">
    <property type="protein sequence ID" value="RLL47779.1"/>
    <property type="molecule type" value="Genomic_DNA"/>
</dbReference>
<dbReference type="InterPro" id="IPR011079">
    <property type="entry name" value="Ala_racemase_C"/>
</dbReference>
<keyword evidence="2 4" id="KW-0663">Pyridoxal phosphate</keyword>
<dbReference type="OrthoDB" id="9813814at2"/>
<dbReference type="SUPFAM" id="SSF50621">
    <property type="entry name" value="Alanine racemase C-terminal domain-like"/>
    <property type="match status" value="1"/>
</dbReference>
<dbReference type="PANTHER" id="PTHR30511:SF0">
    <property type="entry name" value="ALANINE RACEMASE, CATABOLIC-RELATED"/>
    <property type="match status" value="1"/>
</dbReference>
<dbReference type="Gene3D" id="3.20.20.10">
    <property type="entry name" value="Alanine racemase"/>
    <property type="match status" value="1"/>
</dbReference>
<evidence type="ECO:0000313" key="7">
    <source>
        <dbReference type="EMBL" id="RLL47779.1"/>
    </source>
</evidence>
<feature type="active site" description="Proton acceptor; specific for D-alanine" evidence="4">
    <location>
        <position position="44"/>
    </location>
</feature>
<dbReference type="FunFam" id="3.20.20.10:FF:000002">
    <property type="entry name" value="Alanine racemase"/>
    <property type="match status" value="1"/>
</dbReference>
<name>A0A498DH06_9BACI</name>
<dbReference type="GO" id="GO:0030170">
    <property type="term" value="F:pyridoxal phosphate binding"/>
    <property type="evidence" value="ECO:0007669"/>
    <property type="project" value="UniProtKB-UniRule"/>
</dbReference>
<evidence type="ECO:0000313" key="8">
    <source>
        <dbReference type="Proteomes" id="UP000270219"/>
    </source>
</evidence>
<feature type="active site" description="Proton acceptor; specific for L-alanine" evidence="4">
    <location>
        <position position="271"/>
    </location>
</feature>
<dbReference type="PANTHER" id="PTHR30511">
    <property type="entry name" value="ALANINE RACEMASE"/>
    <property type="match status" value="1"/>
</dbReference>
<dbReference type="InterPro" id="IPR001608">
    <property type="entry name" value="Ala_racemase_N"/>
</dbReference>
<comment type="caution">
    <text evidence="4">Lacks conserved residue(s) required for the propagation of feature annotation.</text>
</comment>
<dbReference type="Proteomes" id="UP000270219">
    <property type="component" value="Unassembled WGS sequence"/>
</dbReference>
<sequence>MSTPFHALGNHHTIAEINLTTFRKNIKAIKHVLKQGTLIMAVIKTDAYGHGIIPIAQEAVRAGANRIGVTTVEEGVKLRKNGLLLPIHILSSIIPDQASDVVNYNLIAQVSTEDVAKALSTEAERVGKEATVHLKIDTGLHRFGMNPNETLPFCKKYYSLSGLCWEGIYTHFSSADEGEWNTTEQQYRLFMNTVAQLEEAGYTFPIKHVGASTIAIEREDMHLDMVRPGIALFGYHPSLRQEKQIMLEPVMSLKSKLIHLKTLAPNTKVGYGGKYSTTKTEQIGIISIGHGDGYKRGLSNIGKVIVNGKEANIIGTISLDQTLINVTEIPNLTIGDEVILIGKQGEKRISARDIANWLDSNVDEVLASIMVRVLRVYIT</sequence>
<dbReference type="EC" id="5.1.1.1" evidence="4"/>